<dbReference type="GO" id="GO:0003700">
    <property type="term" value="F:DNA-binding transcription factor activity"/>
    <property type="evidence" value="ECO:0007669"/>
    <property type="project" value="InterPro"/>
</dbReference>
<evidence type="ECO:0000313" key="5">
    <source>
        <dbReference type="Proteomes" id="UP000054771"/>
    </source>
</evidence>
<evidence type="ECO:0000259" key="3">
    <source>
        <dbReference type="PROSITE" id="PS50217"/>
    </source>
</evidence>
<dbReference type="InterPro" id="IPR004827">
    <property type="entry name" value="bZIP"/>
</dbReference>
<feature type="region of interest" description="Disordered" evidence="2">
    <location>
        <begin position="40"/>
        <end position="64"/>
    </location>
</feature>
<protein>
    <recommendedName>
        <fullName evidence="3">BZIP domain-containing protein</fullName>
    </recommendedName>
</protein>
<evidence type="ECO:0000313" key="4">
    <source>
        <dbReference type="EMBL" id="CEN61049.1"/>
    </source>
</evidence>
<dbReference type="PROSITE" id="PS00036">
    <property type="entry name" value="BZIP_BASIC"/>
    <property type="match status" value="1"/>
</dbReference>
<dbReference type="SUPFAM" id="SSF57959">
    <property type="entry name" value="Leucine zipper domain"/>
    <property type="match status" value="1"/>
</dbReference>
<dbReference type="EMBL" id="CDMC01000006">
    <property type="protein sequence ID" value="CEN61049.1"/>
    <property type="molecule type" value="Genomic_DNA"/>
</dbReference>
<dbReference type="STRING" id="454130.A0A0U4ZYI6"/>
<feature type="coiled-coil region" evidence="1">
    <location>
        <begin position="123"/>
        <end position="178"/>
    </location>
</feature>
<feature type="domain" description="BZIP" evidence="3">
    <location>
        <begin position="110"/>
        <end position="161"/>
    </location>
</feature>
<sequence>MDAEEYCWALQVLERSTTAALMNVHPEVPWQLFCNEQDLPEGDMTHQSGTSKMGSPNFNRPRTAGSCLEPGSTSLPPILAIPDAGLSSALMHQATSPTSPLEENPLLSAKRRTQNREAQRRFRKRREEQEKLLHERIASLEARCTVLNETFGQKSEEVEALLREKGALEAEVKVLRKQEQILVRLLQYSNGVLLKSFVPIAAGVSNPPLSPASGVALGETPTVDACSRCLSGSVETDD</sequence>
<dbReference type="CDD" id="cd14688">
    <property type="entry name" value="bZIP_YAP"/>
    <property type="match status" value="1"/>
</dbReference>
<feature type="compositionally biased region" description="Polar residues" evidence="2">
    <location>
        <begin position="45"/>
        <end position="60"/>
    </location>
</feature>
<evidence type="ECO:0000256" key="1">
    <source>
        <dbReference type="SAM" id="Coils"/>
    </source>
</evidence>
<gene>
    <name evidence="4" type="ORF">ASPCAL07717</name>
</gene>
<proteinExistence type="predicted"/>
<evidence type="ECO:0000256" key="2">
    <source>
        <dbReference type="SAM" id="MobiDB-lite"/>
    </source>
</evidence>
<dbReference type="Gene3D" id="1.20.5.170">
    <property type="match status" value="1"/>
</dbReference>
<dbReference type="PROSITE" id="PS50217">
    <property type="entry name" value="BZIP"/>
    <property type="match status" value="1"/>
</dbReference>
<dbReference type="Proteomes" id="UP000054771">
    <property type="component" value="Unassembled WGS sequence"/>
</dbReference>
<name>A0A0U4ZYI6_ASPCI</name>
<accession>A0A0U4ZYI6</accession>
<dbReference type="AlphaFoldDB" id="A0A0U4ZYI6"/>
<keyword evidence="5" id="KW-1185">Reference proteome</keyword>
<organism evidence="4 5">
    <name type="scientific">Aspergillus calidoustus</name>
    <dbReference type="NCBI Taxonomy" id="454130"/>
    <lineage>
        <taxon>Eukaryota</taxon>
        <taxon>Fungi</taxon>
        <taxon>Dikarya</taxon>
        <taxon>Ascomycota</taxon>
        <taxon>Pezizomycotina</taxon>
        <taxon>Eurotiomycetes</taxon>
        <taxon>Eurotiomycetidae</taxon>
        <taxon>Eurotiales</taxon>
        <taxon>Aspergillaceae</taxon>
        <taxon>Aspergillus</taxon>
        <taxon>Aspergillus subgen. Nidulantes</taxon>
    </lineage>
</organism>
<dbReference type="Pfam" id="PF00170">
    <property type="entry name" value="bZIP_1"/>
    <property type="match status" value="1"/>
</dbReference>
<dbReference type="InterPro" id="IPR046347">
    <property type="entry name" value="bZIP_sf"/>
</dbReference>
<dbReference type="OrthoDB" id="10533623at2759"/>
<feature type="region of interest" description="Disordered" evidence="2">
    <location>
        <begin position="92"/>
        <end position="118"/>
    </location>
</feature>
<keyword evidence="1" id="KW-0175">Coiled coil</keyword>
<reference evidence="5" key="1">
    <citation type="journal article" date="2016" name="Genome Announc.">
        <title>Draft genome sequences of fungus Aspergillus calidoustus.</title>
        <authorList>
            <person name="Horn F."/>
            <person name="Linde J."/>
            <person name="Mattern D.J."/>
            <person name="Walther G."/>
            <person name="Guthke R."/>
            <person name="Scherlach K."/>
            <person name="Martin K."/>
            <person name="Brakhage A.A."/>
            <person name="Petzke L."/>
            <person name="Valiante V."/>
        </authorList>
    </citation>
    <scope>NUCLEOTIDE SEQUENCE [LARGE SCALE GENOMIC DNA]</scope>
    <source>
        <strain evidence="5">SF006504</strain>
    </source>
</reference>